<evidence type="ECO:0000259" key="3">
    <source>
        <dbReference type="Pfam" id="PF00266"/>
    </source>
</evidence>
<dbReference type="Gene3D" id="3.40.640.10">
    <property type="entry name" value="Type I PLP-dependent aspartate aminotransferase-like (Major domain)"/>
    <property type="match status" value="1"/>
</dbReference>
<feature type="domain" description="Aminotransferase class V" evidence="3">
    <location>
        <begin position="151"/>
        <end position="241"/>
    </location>
</feature>
<reference evidence="4 5" key="1">
    <citation type="submission" date="2016-02" db="EMBL/GenBank/DDBJ databases">
        <title>Genome sequence of Halalkalicoccus paucihalophilus DSM 24557.</title>
        <authorList>
            <person name="Poehlein A."/>
            <person name="Daniel R."/>
        </authorList>
    </citation>
    <scope>NUCLEOTIDE SEQUENCE [LARGE SCALE GENOMIC DNA]</scope>
    <source>
        <strain evidence="4 5">DSM 24557</strain>
    </source>
</reference>
<dbReference type="PATRIC" id="fig|1008153.3.peg.3662"/>
<dbReference type="Pfam" id="PF00266">
    <property type="entry name" value="Aminotran_5"/>
    <property type="match status" value="1"/>
</dbReference>
<dbReference type="PANTHER" id="PTHR32328">
    <property type="entry name" value="L-SERYL-TRNA(SEC) SELENIUM TRANSFERASE"/>
    <property type="match status" value="1"/>
</dbReference>
<evidence type="ECO:0000256" key="1">
    <source>
        <dbReference type="ARBA" id="ARBA00001933"/>
    </source>
</evidence>
<dbReference type="InterPro" id="IPR015424">
    <property type="entry name" value="PyrdxlP-dep_Trfase"/>
</dbReference>
<dbReference type="EC" id="2.9.1.1" evidence="4"/>
<evidence type="ECO:0000256" key="2">
    <source>
        <dbReference type="ARBA" id="ARBA00022898"/>
    </source>
</evidence>
<dbReference type="InterPro" id="IPR000192">
    <property type="entry name" value="Aminotrans_V_dom"/>
</dbReference>
<dbReference type="SUPFAM" id="SSF53383">
    <property type="entry name" value="PLP-dependent transferases"/>
    <property type="match status" value="1"/>
</dbReference>
<comment type="caution">
    <text evidence="4">The sequence shown here is derived from an EMBL/GenBank/DDBJ whole genome shotgun (WGS) entry which is preliminary data.</text>
</comment>
<proteinExistence type="predicted"/>
<dbReference type="RefSeq" id="WP_066384990.1">
    <property type="nucleotide sequence ID" value="NZ_LTAZ01000013.1"/>
</dbReference>
<keyword evidence="4" id="KW-0808">Transferase</keyword>
<gene>
    <name evidence="4" type="primary">selA</name>
    <name evidence="4" type="ORF">HAPAU_34750</name>
</gene>
<organism evidence="4 5">
    <name type="scientific">Halalkalicoccus paucihalophilus</name>
    <dbReference type="NCBI Taxonomy" id="1008153"/>
    <lineage>
        <taxon>Archaea</taxon>
        <taxon>Methanobacteriati</taxon>
        <taxon>Methanobacteriota</taxon>
        <taxon>Stenosarchaea group</taxon>
        <taxon>Halobacteria</taxon>
        <taxon>Halobacteriales</taxon>
        <taxon>Halococcaceae</taxon>
        <taxon>Halalkalicoccus</taxon>
    </lineage>
</organism>
<keyword evidence="2" id="KW-0663">Pyridoxal phosphate</keyword>
<protein>
    <submittedName>
        <fullName evidence="4">L-seryl-tRNA(Sec) selenium transferase</fullName>
        <ecNumber evidence="4">2.9.1.1</ecNumber>
    </submittedName>
</protein>
<dbReference type="Proteomes" id="UP000075321">
    <property type="component" value="Unassembled WGS sequence"/>
</dbReference>
<dbReference type="GO" id="GO:0004125">
    <property type="term" value="F:L-seryl-tRNA(Sec) selenium transferase activity"/>
    <property type="evidence" value="ECO:0007669"/>
    <property type="project" value="UniProtKB-EC"/>
</dbReference>
<keyword evidence="5" id="KW-1185">Reference proteome</keyword>
<evidence type="ECO:0000313" key="5">
    <source>
        <dbReference type="Proteomes" id="UP000075321"/>
    </source>
</evidence>
<dbReference type="EMBL" id="LTAZ01000013">
    <property type="protein sequence ID" value="KYH24492.1"/>
    <property type="molecule type" value="Genomic_DNA"/>
</dbReference>
<sequence>MTGNEDTIYDELGVPSVVNATGTKTRIGGTLIREEAREAMDRAAEAFVRLSDLQAVASERIAAVTGAEAGYVTNGASSALALAAAACIAGDDLETMARLPDTEGIPDEIVMPRTHRNGYDHALRLAGAEIVDVGANDYHLGTGSENTEPWEIAEAITEETVAIAYMEKPFTRPPLPEVVEIAHNHDVPVIVDAAAELPPTGNLRTFIEQGADLVAFSGGKAIRGPQSSGILAGRETFIRSVARQHLDMHAESSVYEPPEALVGADGLPGIPRQGIGRSMKVGKEELAGLLAALDAFIEEDDDAVLSGWHERAERIAAALESVDTLEVELANAAKTDAVSTVVVTVGEDASLTAAELVLALRRENPRVFVGADNVHRSWFTINPRCLSDSEVDYVAERIVDHLER</sequence>
<dbReference type="PANTHER" id="PTHR32328:SF0">
    <property type="entry name" value="L-SERYL-TRNA(SEC) SELENIUM TRANSFERASE"/>
    <property type="match status" value="1"/>
</dbReference>
<comment type="cofactor">
    <cofactor evidence="1">
        <name>pyridoxal 5'-phosphate</name>
        <dbReference type="ChEBI" id="CHEBI:597326"/>
    </cofactor>
</comment>
<evidence type="ECO:0000313" key="4">
    <source>
        <dbReference type="EMBL" id="KYH24492.1"/>
    </source>
</evidence>
<dbReference type="InterPro" id="IPR015421">
    <property type="entry name" value="PyrdxlP-dep_Trfase_major"/>
</dbReference>
<name>A0A151AAH0_9EURY</name>
<dbReference type="AlphaFoldDB" id="A0A151AAH0"/>
<accession>A0A151AAH0</accession>
<dbReference type="OrthoDB" id="201572at2157"/>